<evidence type="ECO:0000256" key="1">
    <source>
        <dbReference type="ARBA" id="ARBA00005417"/>
    </source>
</evidence>
<evidence type="ECO:0000313" key="6">
    <source>
        <dbReference type="EMBL" id="MDW0117807.1"/>
    </source>
</evidence>
<accession>A0AAW9A8N5</accession>
<dbReference type="InterPro" id="IPR050319">
    <property type="entry name" value="ABC_transp_ATP-bind"/>
</dbReference>
<dbReference type="NCBIfam" id="TIGR01727">
    <property type="entry name" value="oligo_HPY"/>
    <property type="match status" value="1"/>
</dbReference>
<reference evidence="6 7" key="1">
    <citation type="submission" date="2023-06" db="EMBL/GenBank/DDBJ databases">
        <title>Sporosarcina sp. nov., isolated from Korean traditional fermented seafood 'Jeotgal'.</title>
        <authorList>
            <person name="Yang A.I."/>
            <person name="Shin N.-R."/>
        </authorList>
    </citation>
    <scope>NUCLEOTIDE SEQUENCE [LARGE SCALE GENOMIC DNA]</scope>
    <source>
        <strain evidence="6 7">KCTC43456</strain>
    </source>
</reference>
<dbReference type="PROSITE" id="PS50893">
    <property type="entry name" value="ABC_TRANSPORTER_2"/>
    <property type="match status" value="1"/>
</dbReference>
<dbReference type="InterPro" id="IPR027417">
    <property type="entry name" value="P-loop_NTPase"/>
</dbReference>
<keyword evidence="7" id="KW-1185">Reference proteome</keyword>
<dbReference type="PANTHER" id="PTHR43776">
    <property type="entry name" value="TRANSPORT ATP-BINDING PROTEIN"/>
    <property type="match status" value="1"/>
</dbReference>
<dbReference type="InterPro" id="IPR017871">
    <property type="entry name" value="ABC_transporter-like_CS"/>
</dbReference>
<dbReference type="InterPro" id="IPR003593">
    <property type="entry name" value="AAA+_ATPase"/>
</dbReference>
<gene>
    <name evidence="6" type="ORF">QTL97_12745</name>
</gene>
<comment type="caution">
    <text evidence="6">The sequence shown here is derived from an EMBL/GenBank/DDBJ whole genome shotgun (WGS) entry which is preliminary data.</text>
</comment>
<dbReference type="PROSITE" id="PS00211">
    <property type="entry name" value="ABC_TRANSPORTER_1"/>
    <property type="match status" value="1"/>
</dbReference>
<dbReference type="InterPro" id="IPR013563">
    <property type="entry name" value="Oligopep_ABC_C"/>
</dbReference>
<keyword evidence="4 6" id="KW-0067">ATP-binding</keyword>
<dbReference type="FunFam" id="3.40.50.300:FF:000016">
    <property type="entry name" value="Oligopeptide ABC transporter ATP-binding component"/>
    <property type="match status" value="1"/>
</dbReference>
<proteinExistence type="inferred from homology"/>
<protein>
    <submittedName>
        <fullName evidence="6">Dipeptide ABC transporter ATP-binding protein</fullName>
    </submittedName>
</protein>
<evidence type="ECO:0000256" key="3">
    <source>
        <dbReference type="ARBA" id="ARBA00022741"/>
    </source>
</evidence>
<dbReference type="NCBIfam" id="NF008453">
    <property type="entry name" value="PRK11308.1"/>
    <property type="match status" value="1"/>
</dbReference>
<evidence type="ECO:0000259" key="5">
    <source>
        <dbReference type="PROSITE" id="PS50893"/>
    </source>
</evidence>
<dbReference type="SMART" id="SM00382">
    <property type="entry name" value="AAA"/>
    <property type="match status" value="1"/>
</dbReference>
<dbReference type="RefSeq" id="WP_317940940.1">
    <property type="nucleotide sequence ID" value="NZ_JAUBDJ010000008.1"/>
</dbReference>
<evidence type="ECO:0000256" key="2">
    <source>
        <dbReference type="ARBA" id="ARBA00022448"/>
    </source>
</evidence>
<dbReference type="Gene3D" id="3.40.50.300">
    <property type="entry name" value="P-loop containing nucleotide triphosphate hydrolases"/>
    <property type="match status" value="1"/>
</dbReference>
<keyword evidence="2" id="KW-0813">Transport</keyword>
<dbReference type="GO" id="GO:0016887">
    <property type="term" value="F:ATP hydrolysis activity"/>
    <property type="evidence" value="ECO:0007669"/>
    <property type="project" value="InterPro"/>
</dbReference>
<comment type="similarity">
    <text evidence="1">Belongs to the ABC transporter superfamily.</text>
</comment>
<dbReference type="SUPFAM" id="SSF52540">
    <property type="entry name" value="P-loop containing nucleoside triphosphate hydrolases"/>
    <property type="match status" value="1"/>
</dbReference>
<dbReference type="GO" id="GO:0055085">
    <property type="term" value="P:transmembrane transport"/>
    <property type="evidence" value="ECO:0007669"/>
    <property type="project" value="UniProtKB-ARBA"/>
</dbReference>
<dbReference type="Pfam" id="PF08352">
    <property type="entry name" value="oligo_HPY"/>
    <property type="match status" value="1"/>
</dbReference>
<organism evidence="6 7">
    <name type="scientific">Sporosarcina thermotolerans</name>
    <dbReference type="NCBI Taxonomy" id="633404"/>
    <lineage>
        <taxon>Bacteria</taxon>
        <taxon>Bacillati</taxon>
        <taxon>Bacillota</taxon>
        <taxon>Bacilli</taxon>
        <taxon>Bacillales</taxon>
        <taxon>Caryophanaceae</taxon>
        <taxon>Sporosarcina</taxon>
    </lineage>
</organism>
<evidence type="ECO:0000256" key="4">
    <source>
        <dbReference type="ARBA" id="ARBA00022840"/>
    </source>
</evidence>
<sequence length="337" mass="37891">MSTKPLLKVENLKKYFPLKKGLFGRTVGFVKAVDDLSFHVNEGETLGIVGESGCGKSTTGRLLMRLLEPTEGVVEFDGKELTSLTQEEMRITRRDIQMVFQDPYASLNPRHTIGKILEEPLIVHGVLDQIERKKKVKEFLEVVGLNEYHAKRYPHQFSGGQRQRIGIARALMTNPKLIIADEPVSALDVSIQAQVLNLMQDLQKDFNLTYIFIAHDLGVVRHISDRVAVMYLGKIVEIAESEQLYERPLHPYTRALLSAVPVPDPDFQKEQIIIEGDIPSPADPPTGCTFHTRCPFKMDSCTKVTPQLNEQSLGHSVACHLYDSKVDNDIKQMEGSL</sequence>
<dbReference type="EMBL" id="JAUBDJ010000008">
    <property type="protein sequence ID" value="MDW0117807.1"/>
    <property type="molecule type" value="Genomic_DNA"/>
</dbReference>
<keyword evidence="3" id="KW-0547">Nucleotide-binding</keyword>
<dbReference type="Proteomes" id="UP001271648">
    <property type="component" value="Unassembled WGS sequence"/>
</dbReference>
<name>A0AAW9A8N5_9BACL</name>
<dbReference type="AlphaFoldDB" id="A0AAW9A8N5"/>
<dbReference type="GO" id="GO:0015833">
    <property type="term" value="P:peptide transport"/>
    <property type="evidence" value="ECO:0007669"/>
    <property type="project" value="InterPro"/>
</dbReference>
<evidence type="ECO:0000313" key="7">
    <source>
        <dbReference type="Proteomes" id="UP001271648"/>
    </source>
</evidence>
<dbReference type="GO" id="GO:0005524">
    <property type="term" value="F:ATP binding"/>
    <property type="evidence" value="ECO:0007669"/>
    <property type="project" value="UniProtKB-KW"/>
</dbReference>
<feature type="domain" description="ABC transporter" evidence="5">
    <location>
        <begin position="7"/>
        <end position="257"/>
    </location>
</feature>
<dbReference type="CDD" id="cd03257">
    <property type="entry name" value="ABC_NikE_OppD_transporters"/>
    <property type="match status" value="1"/>
</dbReference>
<dbReference type="Pfam" id="PF00005">
    <property type="entry name" value="ABC_tran"/>
    <property type="match status" value="1"/>
</dbReference>
<dbReference type="InterPro" id="IPR003439">
    <property type="entry name" value="ABC_transporter-like_ATP-bd"/>
</dbReference>